<dbReference type="Gene3D" id="3.40.30.10">
    <property type="entry name" value="Glutaredoxin"/>
    <property type="match status" value="1"/>
</dbReference>
<dbReference type="SUPFAM" id="SSF52833">
    <property type="entry name" value="Thioredoxin-like"/>
    <property type="match status" value="1"/>
</dbReference>
<dbReference type="InterPro" id="IPR050824">
    <property type="entry name" value="Thiol_disulfide_DsbA"/>
</dbReference>
<dbReference type="InterPro" id="IPR001853">
    <property type="entry name" value="DSBA-like_thioredoxin_dom"/>
</dbReference>
<evidence type="ECO:0000256" key="6">
    <source>
        <dbReference type="SAM" id="MobiDB-lite"/>
    </source>
</evidence>
<organism evidence="8">
    <name type="scientific">marine metagenome</name>
    <dbReference type="NCBI Taxonomy" id="408172"/>
    <lineage>
        <taxon>unclassified sequences</taxon>
        <taxon>metagenomes</taxon>
        <taxon>ecological metagenomes</taxon>
    </lineage>
</organism>
<sequence length="281" mass="32443">MKHIVVFLIIPLIFVLGCSAKNQDDQIMTETSTNTENLVNDFVESHSSPPDSETEIIEESDSEERTQTPRSQQIILAQAPNPNLTSNNWSFEEGKHYMRMVPTQPTVGGNDKIEVAEFFWYGCNHCFDFEPTINEWARNAPKNVRFVRIPALWNPLVRLHGRLYYTEEILSKNGKLKDPDGFRTRIFLEYHQRRNRMASDSDIQNLFEEFGVSTEDFQNTWKSFEVAQKLRLADDLARRYSINSVPAIVVNGKYRTGAAEAGSYKQLINVIDELIQKESMR</sequence>
<feature type="region of interest" description="Disordered" evidence="6">
    <location>
        <begin position="42"/>
        <end position="70"/>
    </location>
</feature>
<dbReference type="CDD" id="cd03019">
    <property type="entry name" value="DsbA_DsbA"/>
    <property type="match status" value="1"/>
</dbReference>
<feature type="domain" description="DSBA-like thioredoxin" evidence="7">
    <location>
        <begin position="183"/>
        <end position="260"/>
    </location>
</feature>
<proteinExistence type="inferred from homology"/>
<evidence type="ECO:0000256" key="4">
    <source>
        <dbReference type="ARBA" id="ARBA00023157"/>
    </source>
</evidence>
<dbReference type="PROSITE" id="PS51257">
    <property type="entry name" value="PROKAR_LIPOPROTEIN"/>
    <property type="match status" value="1"/>
</dbReference>
<evidence type="ECO:0000313" key="8">
    <source>
        <dbReference type="EMBL" id="SUZ63184.1"/>
    </source>
</evidence>
<dbReference type="AlphaFoldDB" id="A0A381P994"/>
<evidence type="ECO:0000256" key="5">
    <source>
        <dbReference type="ARBA" id="ARBA00023284"/>
    </source>
</evidence>
<dbReference type="InterPro" id="IPR023205">
    <property type="entry name" value="DsbA/DsbL"/>
</dbReference>
<feature type="compositionally biased region" description="Acidic residues" evidence="6">
    <location>
        <begin position="52"/>
        <end position="62"/>
    </location>
</feature>
<dbReference type="InterPro" id="IPR036249">
    <property type="entry name" value="Thioredoxin-like_sf"/>
</dbReference>
<name>A0A381P994_9ZZZZ</name>
<dbReference type="PANTHER" id="PTHR35891">
    <property type="entry name" value="THIOL:DISULFIDE INTERCHANGE PROTEIN DSBA"/>
    <property type="match status" value="1"/>
</dbReference>
<dbReference type="Pfam" id="PF01323">
    <property type="entry name" value="DSBA"/>
    <property type="match status" value="1"/>
</dbReference>
<dbReference type="GO" id="GO:0016491">
    <property type="term" value="F:oxidoreductase activity"/>
    <property type="evidence" value="ECO:0007669"/>
    <property type="project" value="InterPro"/>
</dbReference>
<gene>
    <name evidence="8" type="ORF">METZ01_LOCUS16038</name>
</gene>
<accession>A0A381P994</accession>
<keyword evidence="5" id="KW-0676">Redox-active center</keyword>
<comment type="similarity">
    <text evidence="1">Belongs to the thioredoxin family. DsbA subfamily.</text>
</comment>
<keyword evidence="4" id="KW-1015">Disulfide bond</keyword>
<dbReference type="PANTHER" id="PTHR35891:SF2">
    <property type="entry name" value="THIOL:DISULFIDE INTERCHANGE PROTEIN DSBA"/>
    <property type="match status" value="1"/>
</dbReference>
<evidence type="ECO:0000256" key="2">
    <source>
        <dbReference type="ARBA" id="ARBA00013831"/>
    </source>
</evidence>
<evidence type="ECO:0000259" key="7">
    <source>
        <dbReference type="Pfam" id="PF01323"/>
    </source>
</evidence>
<reference evidence="8" key="1">
    <citation type="submission" date="2018-05" db="EMBL/GenBank/DDBJ databases">
        <authorList>
            <person name="Lanie J.A."/>
            <person name="Ng W.-L."/>
            <person name="Kazmierczak K.M."/>
            <person name="Andrzejewski T.M."/>
            <person name="Davidsen T.M."/>
            <person name="Wayne K.J."/>
            <person name="Tettelin H."/>
            <person name="Glass J.I."/>
            <person name="Rusch D."/>
            <person name="Podicherti R."/>
            <person name="Tsui H.-C.T."/>
            <person name="Winkler M.E."/>
        </authorList>
    </citation>
    <scope>NUCLEOTIDE SEQUENCE</scope>
</reference>
<evidence type="ECO:0000256" key="1">
    <source>
        <dbReference type="ARBA" id="ARBA00005791"/>
    </source>
</evidence>
<protein>
    <recommendedName>
        <fullName evidence="2">Thiol:disulfide interchange protein DsbA</fullName>
    </recommendedName>
</protein>
<dbReference type="EMBL" id="UINC01000910">
    <property type="protein sequence ID" value="SUZ63184.1"/>
    <property type="molecule type" value="Genomic_DNA"/>
</dbReference>
<evidence type="ECO:0000256" key="3">
    <source>
        <dbReference type="ARBA" id="ARBA00022729"/>
    </source>
</evidence>
<keyword evidence="3" id="KW-0732">Signal</keyword>